<dbReference type="PRINTS" id="PR00081">
    <property type="entry name" value="GDHRDH"/>
</dbReference>
<dbReference type="OrthoDB" id="1393670at2759"/>
<evidence type="ECO:0000256" key="2">
    <source>
        <dbReference type="ARBA" id="ARBA00022857"/>
    </source>
</evidence>
<dbReference type="EMBL" id="MNAD01001041">
    <property type="protein sequence ID" value="OJT08509.1"/>
    <property type="molecule type" value="Genomic_DNA"/>
</dbReference>
<dbReference type="InterPro" id="IPR022226">
    <property type="entry name" value="DUF3752"/>
</dbReference>
<protein>
    <submittedName>
        <fullName evidence="6">3-oxoacyl-[acyl-carrier-protein] reductase FabG</fullName>
    </submittedName>
</protein>
<dbReference type="PANTHER" id="PTHR42760">
    <property type="entry name" value="SHORT-CHAIN DEHYDROGENASES/REDUCTASES FAMILY MEMBER"/>
    <property type="match status" value="1"/>
</dbReference>
<reference evidence="6 7" key="1">
    <citation type="submission" date="2016-10" db="EMBL/GenBank/DDBJ databases">
        <title>Genome sequence of the basidiomycete white-rot fungus Trametes pubescens.</title>
        <authorList>
            <person name="Makela M.R."/>
            <person name="Granchi Z."/>
            <person name="Peng M."/>
            <person name="De Vries R.P."/>
            <person name="Grigoriev I."/>
            <person name="Riley R."/>
            <person name="Hilden K."/>
        </authorList>
    </citation>
    <scope>NUCLEOTIDE SEQUENCE [LARGE SCALE GENOMIC DNA]</scope>
    <source>
        <strain evidence="6 7">FBCC735</strain>
    </source>
</reference>
<dbReference type="PANTHER" id="PTHR42760:SF133">
    <property type="entry name" value="3-OXOACYL-[ACYL-CARRIER-PROTEIN] REDUCTASE"/>
    <property type="match status" value="1"/>
</dbReference>
<dbReference type="Pfam" id="PF12572">
    <property type="entry name" value="DUF3752"/>
    <property type="match status" value="1"/>
</dbReference>
<dbReference type="InterPro" id="IPR036291">
    <property type="entry name" value="NAD(P)-bd_dom_sf"/>
</dbReference>
<gene>
    <name evidence="6" type="ORF">TRAPUB_583</name>
</gene>
<feature type="compositionally biased region" description="Basic and acidic residues" evidence="4">
    <location>
        <begin position="117"/>
        <end position="151"/>
    </location>
</feature>
<keyword evidence="7" id="KW-1185">Reference proteome</keyword>
<dbReference type="PRINTS" id="PR00080">
    <property type="entry name" value="SDRFAMILY"/>
</dbReference>
<keyword evidence="3" id="KW-0560">Oxidoreductase</keyword>
<feature type="region of interest" description="Disordered" evidence="4">
    <location>
        <begin position="1"/>
        <end position="227"/>
    </location>
</feature>
<comment type="caution">
    <text evidence="6">The sequence shown here is derived from an EMBL/GenBank/DDBJ whole genome shotgun (WGS) entry which is preliminary data.</text>
</comment>
<dbReference type="Proteomes" id="UP000184267">
    <property type="component" value="Unassembled WGS sequence"/>
</dbReference>
<dbReference type="PROSITE" id="PS00061">
    <property type="entry name" value="ADH_SHORT"/>
    <property type="match status" value="1"/>
</dbReference>
<dbReference type="STRING" id="154538.A0A1M2VLM7"/>
<dbReference type="Gene3D" id="3.40.50.720">
    <property type="entry name" value="NAD(P)-binding Rossmann-like Domain"/>
    <property type="match status" value="1"/>
</dbReference>
<name>A0A1M2VLM7_TRAPU</name>
<evidence type="ECO:0000313" key="7">
    <source>
        <dbReference type="Proteomes" id="UP000184267"/>
    </source>
</evidence>
<keyword evidence="2" id="KW-0521">NADP</keyword>
<feature type="compositionally biased region" description="Polar residues" evidence="4">
    <location>
        <begin position="189"/>
        <end position="200"/>
    </location>
</feature>
<dbReference type="GO" id="GO:0006633">
    <property type="term" value="P:fatty acid biosynthetic process"/>
    <property type="evidence" value="ECO:0007669"/>
    <property type="project" value="TreeGrafter"/>
</dbReference>
<feature type="domain" description="DUF3752" evidence="5">
    <location>
        <begin position="155"/>
        <end position="309"/>
    </location>
</feature>
<sequence length="541" mass="58062">MIGPDIPSHVLAGSSSRNDEGSEEEGPAPAPVGPQIPSHLTAGPSKPAAPASALGDEEDSDDDYAPQLPPDLAAARASTAKKVLGPTFPPSMTGRWYDDDDDDDDVGPRPLPQGYVAEEKDGVQEFLEKEERRRKQIEEASKPKALQRDEWMLVPPSSSDLLGSIDPTKLTKGRQFARTAQPSRDADNSLWTETPAQRQQRIADEVAGKRRRATDVSAVEEDADARKRRKYEEEVRKGVEEHTKTVRGAALLKQHERVSAAKEAEKAREGEKDEPPAFWDRDRDMGLGGRLMDDSTRDKFIREAKGLGDSLDEKKAQLVVDEIKAAGGDALAVGGDVGADDFPEKVITATIKKYGKINHIVNNAGFTYDRMLHTTPDDAFDVILRVHVRAPFRLVRAAAPHMRIKGNTENRSVINVSSTSGLHGNVGQANYAAAKAAVIGLTKTICKEWGGFGVRANTVAFGFVQTRLTAPKENGETIEVDGKKVALGIPGQTKGPNPFAGIPLGRAATPDEAAGGVLFLASPLASFVSGHTLEVTGGAGI</sequence>
<comment type="similarity">
    <text evidence="1">Belongs to the short-chain dehydrogenases/reductases (SDR) family.</text>
</comment>
<dbReference type="GO" id="GO:0016616">
    <property type="term" value="F:oxidoreductase activity, acting on the CH-OH group of donors, NAD or NADP as acceptor"/>
    <property type="evidence" value="ECO:0007669"/>
    <property type="project" value="TreeGrafter"/>
</dbReference>
<evidence type="ECO:0000259" key="5">
    <source>
        <dbReference type="Pfam" id="PF12572"/>
    </source>
</evidence>
<dbReference type="InterPro" id="IPR020904">
    <property type="entry name" value="Sc_DH/Rdtase_CS"/>
</dbReference>
<dbReference type="Pfam" id="PF13561">
    <property type="entry name" value="adh_short_C2"/>
    <property type="match status" value="1"/>
</dbReference>
<evidence type="ECO:0000256" key="4">
    <source>
        <dbReference type="SAM" id="MobiDB-lite"/>
    </source>
</evidence>
<organism evidence="6 7">
    <name type="scientific">Trametes pubescens</name>
    <name type="common">White-rot fungus</name>
    <dbReference type="NCBI Taxonomy" id="154538"/>
    <lineage>
        <taxon>Eukaryota</taxon>
        <taxon>Fungi</taxon>
        <taxon>Dikarya</taxon>
        <taxon>Basidiomycota</taxon>
        <taxon>Agaricomycotina</taxon>
        <taxon>Agaricomycetes</taxon>
        <taxon>Polyporales</taxon>
        <taxon>Polyporaceae</taxon>
        <taxon>Trametes</taxon>
    </lineage>
</organism>
<dbReference type="SUPFAM" id="SSF51735">
    <property type="entry name" value="NAD(P)-binding Rossmann-fold domains"/>
    <property type="match status" value="1"/>
</dbReference>
<feature type="compositionally biased region" description="Low complexity" evidence="4">
    <location>
        <begin position="42"/>
        <end position="53"/>
    </location>
</feature>
<feature type="region of interest" description="Disordered" evidence="4">
    <location>
        <begin position="256"/>
        <end position="286"/>
    </location>
</feature>
<dbReference type="AlphaFoldDB" id="A0A1M2VLM7"/>
<proteinExistence type="inferred from homology"/>
<feature type="compositionally biased region" description="Acidic residues" evidence="4">
    <location>
        <begin position="55"/>
        <end position="64"/>
    </location>
</feature>
<evidence type="ECO:0000256" key="1">
    <source>
        <dbReference type="ARBA" id="ARBA00006484"/>
    </source>
</evidence>
<evidence type="ECO:0000256" key="3">
    <source>
        <dbReference type="ARBA" id="ARBA00023002"/>
    </source>
</evidence>
<dbReference type="InterPro" id="IPR002347">
    <property type="entry name" value="SDR_fam"/>
</dbReference>
<dbReference type="GO" id="GO:0048038">
    <property type="term" value="F:quinone binding"/>
    <property type="evidence" value="ECO:0007669"/>
    <property type="project" value="TreeGrafter"/>
</dbReference>
<accession>A0A1M2VLM7</accession>
<evidence type="ECO:0000313" key="6">
    <source>
        <dbReference type="EMBL" id="OJT08509.1"/>
    </source>
</evidence>